<name>A0A2R4ALP4_9CAUD</name>
<gene>
    <name evidence="1" type="ORF">AhSzq1_77</name>
</gene>
<evidence type="ECO:0000313" key="2">
    <source>
        <dbReference type="Proteomes" id="UP000244741"/>
    </source>
</evidence>
<dbReference type="EMBL" id="MG676224">
    <property type="protein sequence ID" value="AVR75970.1"/>
    <property type="molecule type" value="Genomic_DNA"/>
</dbReference>
<sequence length="229" mass="26272">MARGPKQDYNEALIPQVIKMLEDGATKKLACETLGIAYNTKRLADIIEKYNEDKERDTARRKLKRGTPIEGVELESLIEGYLNGVSLADLSKRLCRPTEALRMALWRSGALLRTTETPNPLWPAQMPDQCYKQGPEDTFDMGELVWVSGYGCIGEVRKYHGEGQYRVYLLDSERHRNVNYHWWDLGSLKHLEALGVNLKSLTTSMSSDEIKEILYETMRKARMSANRRD</sequence>
<protein>
    <submittedName>
        <fullName evidence="1">D2 protein</fullName>
    </submittedName>
</protein>
<reference evidence="1 2" key="1">
    <citation type="submission" date="2017-12" db="EMBL/GenBank/DDBJ databases">
        <title>Genomic characterization of T5-related Aeromonas hydrophila phages AhSzq-1 and AhSzw-1 and proposal to be two new species.</title>
        <authorList>
            <person name="Chen L."/>
            <person name="Yuan S."/>
            <person name="Ma Y."/>
        </authorList>
    </citation>
    <scope>NUCLEOTIDE SEQUENCE [LARGE SCALE GENOMIC DNA]</scope>
    <source>
        <strain evidence="1">Seawater</strain>
    </source>
</reference>
<keyword evidence="2" id="KW-1185">Reference proteome</keyword>
<evidence type="ECO:0000313" key="1">
    <source>
        <dbReference type="EMBL" id="AVR75970.1"/>
    </source>
</evidence>
<organism evidence="1 2">
    <name type="scientific">Aeromonas phage AhSzq-1</name>
    <dbReference type="NCBI Taxonomy" id="2138298"/>
    <lineage>
        <taxon>Viruses</taxon>
        <taxon>Duplodnaviria</taxon>
        <taxon>Heunggongvirae</taxon>
        <taxon>Uroviricota</taxon>
        <taxon>Caudoviricetes</taxon>
        <taxon>Demerecviridae</taxon>
        <taxon>Shenzhenvirus</taxon>
        <taxon>Shenzhenvirus AhSzq1</taxon>
    </lineage>
</organism>
<dbReference type="Proteomes" id="UP000244741">
    <property type="component" value="Segment"/>
</dbReference>
<proteinExistence type="predicted"/>
<accession>A0A2R4ALP4</accession>